<dbReference type="STRING" id="983964.A0A2T3ZRH9"/>
<organism evidence="2 3">
    <name type="scientific">Trichoderma harzianum CBS 226.95</name>
    <dbReference type="NCBI Taxonomy" id="983964"/>
    <lineage>
        <taxon>Eukaryota</taxon>
        <taxon>Fungi</taxon>
        <taxon>Dikarya</taxon>
        <taxon>Ascomycota</taxon>
        <taxon>Pezizomycotina</taxon>
        <taxon>Sordariomycetes</taxon>
        <taxon>Hypocreomycetidae</taxon>
        <taxon>Hypocreales</taxon>
        <taxon>Hypocreaceae</taxon>
        <taxon>Trichoderma</taxon>
    </lineage>
</organism>
<dbReference type="AlphaFoldDB" id="A0A2T3ZRH9"/>
<keyword evidence="3" id="KW-1185">Reference proteome</keyword>
<proteinExistence type="predicted"/>
<dbReference type="SUPFAM" id="SSF51735">
    <property type="entry name" value="NAD(P)-binding Rossmann-fold domains"/>
    <property type="match status" value="1"/>
</dbReference>
<keyword evidence="1" id="KW-0812">Transmembrane</keyword>
<sequence length="72" mass="7985">GILNKPEQMIYYAVKSTIKSLTQSYAGLLALLGIWVIVLAPGAFRTPFAVNVTKLDKGILDDYREPITNFIN</sequence>
<evidence type="ECO:0000313" key="2">
    <source>
        <dbReference type="EMBL" id="PTB47391.1"/>
    </source>
</evidence>
<dbReference type="GeneID" id="36619986"/>
<name>A0A2T3ZRH9_TRIHA</name>
<dbReference type="EMBL" id="KZ679732">
    <property type="protein sequence ID" value="PTB47391.1"/>
    <property type="molecule type" value="Genomic_DNA"/>
</dbReference>
<reference evidence="2 3" key="1">
    <citation type="submission" date="2016-07" db="EMBL/GenBank/DDBJ databases">
        <title>Multiple horizontal gene transfer events from other fungi enriched the ability of initially mycotrophic Trichoderma (Ascomycota) to feed on dead plant biomass.</title>
        <authorList>
            <consortium name="DOE Joint Genome Institute"/>
            <person name="Aerts A."/>
            <person name="Atanasova L."/>
            <person name="Chenthamara K."/>
            <person name="Zhang J."/>
            <person name="Grujic M."/>
            <person name="Henrissat B."/>
            <person name="Kuo A."/>
            <person name="Salamov A."/>
            <person name="Lipzen A."/>
            <person name="Labutti K."/>
            <person name="Barry K."/>
            <person name="Miao Y."/>
            <person name="Rahimi M.J."/>
            <person name="Shen Q."/>
            <person name="Grigoriev I.V."/>
            <person name="Kubicek C.P."/>
            <person name="Druzhinina I.S."/>
        </authorList>
    </citation>
    <scope>NUCLEOTIDE SEQUENCE [LARGE SCALE GENOMIC DNA]</scope>
    <source>
        <strain evidence="2 3">CBS 226.95</strain>
    </source>
</reference>
<gene>
    <name evidence="2" type="ORF">M431DRAFT_102344</name>
</gene>
<evidence type="ECO:0000256" key="1">
    <source>
        <dbReference type="SAM" id="Phobius"/>
    </source>
</evidence>
<dbReference type="RefSeq" id="XP_024767068.1">
    <property type="nucleotide sequence ID" value="XM_024911427.1"/>
</dbReference>
<feature type="non-terminal residue" evidence="2">
    <location>
        <position position="1"/>
    </location>
</feature>
<protein>
    <submittedName>
        <fullName evidence="2">Uncharacterized protein</fullName>
    </submittedName>
</protein>
<feature type="transmembrane region" description="Helical" evidence="1">
    <location>
        <begin position="25"/>
        <end position="44"/>
    </location>
</feature>
<dbReference type="Gene3D" id="3.40.50.720">
    <property type="entry name" value="NAD(P)-binding Rossmann-like Domain"/>
    <property type="match status" value="1"/>
</dbReference>
<dbReference type="Proteomes" id="UP000241690">
    <property type="component" value="Unassembled WGS sequence"/>
</dbReference>
<keyword evidence="1" id="KW-0472">Membrane</keyword>
<accession>A0A2T3ZRH9</accession>
<keyword evidence="1" id="KW-1133">Transmembrane helix</keyword>
<evidence type="ECO:0000313" key="3">
    <source>
        <dbReference type="Proteomes" id="UP000241690"/>
    </source>
</evidence>
<dbReference type="InterPro" id="IPR036291">
    <property type="entry name" value="NAD(P)-bd_dom_sf"/>
</dbReference>